<proteinExistence type="predicted"/>
<gene>
    <name evidence="3" type="ORF">OIU74_004009</name>
</gene>
<feature type="transmembrane region" description="Helical" evidence="2">
    <location>
        <begin position="48"/>
        <end position="70"/>
    </location>
</feature>
<evidence type="ECO:0000313" key="3">
    <source>
        <dbReference type="EMBL" id="KAJ6739160.1"/>
    </source>
</evidence>
<protein>
    <recommendedName>
        <fullName evidence="5">Transmembrane protein</fullName>
    </recommendedName>
</protein>
<evidence type="ECO:0000256" key="2">
    <source>
        <dbReference type="SAM" id="Phobius"/>
    </source>
</evidence>
<name>A0A9Q0UZA5_9ROSI</name>
<feature type="compositionally biased region" description="Basic residues" evidence="1">
    <location>
        <begin position="12"/>
        <end position="24"/>
    </location>
</feature>
<reference evidence="3" key="1">
    <citation type="submission" date="2022-11" db="EMBL/GenBank/DDBJ databases">
        <authorList>
            <person name="Hyden B.L."/>
            <person name="Feng K."/>
            <person name="Yates T."/>
            <person name="Jawdy S."/>
            <person name="Smart L.B."/>
            <person name="Muchero W."/>
        </authorList>
    </citation>
    <scope>NUCLEOTIDE SEQUENCE</scope>
    <source>
        <tissue evidence="3">Shoot tip</tissue>
    </source>
</reference>
<evidence type="ECO:0000256" key="1">
    <source>
        <dbReference type="SAM" id="MobiDB-lite"/>
    </source>
</evidence>
<evidence type="ECO:0008006" key="5">
    <source>
        <dbReference type="Google" id="ProtNLM"/>
    </source>
</evidence>
<evidence type="ECO:0000313" key="4">
    <source>
        <dbReference type="Proteomes" id="UP001151752"/>
    </source>
</evidence>
<keyword evidence="2" id="KW-0472">Membrane</keyword>
<dbReference type="Proteomes" id="UP001151752">
    <property type="component" value="Chromosome 4"/>
</dbReference>
<keyword evidence="2" id="KW-0812">Transmembrane</keyword>
<dbReference type="EMBL" id="JAPFFM010000010">
    <property type="protein sequence ID" value="KAJ6739160.1"/>
    <property type="molecule type" value="Genomic_DNA"/>
</dbReference>
<keyword evidence="4" id="KW-1185">Reference proteome</keyword>
<keyword evidence="2" id="KW-1133">Transmembrane helix</keyword>
<accession>A0A9Q0UZA5</accession>
<feature type="compositionally biased region" description="Basic and acidic residues" evidence="1">
    <location>
        <begin position="1"/>
        <end position="11"/>
    </location>
</feature>
<dbReference type="AlphaFoldDB" id="A0A9Q0UZA5"/>
<organism evidence="3 4">
    <name type="scientific">Salix koriyanagi</name>
    <dbReference type="NCBI Taxonomy" id="2511006"/>
    <lineage>
        <taxon>Eukaryota</taxon>
        <taxon>Viridiplantae</taxon>
        <taxon>Streptophyta</taxon>
        <taxon>Embryophyta</taxon>
        <taxon>Tracheophyta</taxon>
        <taxon>Spermatophyta</taxon>
        <taxon>Magnoliopsida</taxon>
        <taxon>eudicotyledons</taxon>
        <taxon>Gunneridae</taxon>
        <taxon>Pentapetalae</taxon>
        <taxon>rosids</taxon>
        <taxon>fabids</taxon>
        <taxon>Malpighiales</taxon>
        <taxon>Salicaceae</taxon>
        <taxon>Saliceae</taxon>
        <taxon>Salix</taxon>
    </lineage>
</organism>
<reference evidence="3" key="2">
    <citation type="journal article" date="2023" name="Int. J. Mol. Sci.">
        <title>De Novo Assembly and Annotation of 11 Diverse Shrub Willow (Salix) Genomes Reveals Novel Gene Organization in Sex-Linked Regions.</title>
        <authorList>
            <person name="Hyden B."/>
            <person name="Feng K."/>
            <person name="Yates T.B."/>
            <person name="Jawdy S."/>
            <person name="Cereghino C."/>
            <person name="Smart L.B."/>
            <person name="Muchero W."/>
        </authorList>
    </citation>
    <scope>NUCLEOTIDE SEQUENCE</scope>
    <source>
        <tissue evidence="3">Shoot tip</tissue>
    </source>
</reference>
<feature type="region of interest" description="Disordered" evidence="1">
    <location>
        <begin position="1"/>
        <end position="31"/>
    </location>
</feature>
<comment type="caution">
    <text evidence="3">The sequence shown here is derived from an EMBL/GenBank/DDBJ whole genome shotgun (WGS) entry which is preliminary data.</text>
</comment>
<sequence length="91" mass="10983">MDKERVIDLPSRRRSGKARLHQQHRKESQLRSHTHHKAFAFPFFRVSFGSFFIIVTILLLFNLCFLLFLLSPSHRHFSIFHEIKIIRLNIR</sequence>